<reference evidence="3 4" key="1">
    <citation type="submission" date="2021-06" db="EMBL/GenBank/DDBJ databases">
        <title>Actinomycetes sequencing.</title>
        <authorList>
            <person name="Shan Q."/>
        </authorList>
    </citation>
    <scope>NUCLEOTIDE SEQUENCE [LARGE SCALE GENOMIC DNA]</scope>
    <source>
        <strain evidence="3 4">NEAU-G5</strain>
    </source>
</reference>
<evidence type="ECO:0000313" key="4">
    <source>
        <dbReference type="Proteomes" id="UP000733379"/>
    </source>
</evidence>
<sequence length="718" mass="79588">MQPFTLPDFYLPHPARLNPHLEYAREHSMAWARRMGILDEPGPDGSLVWDADRLTRMQMPLLCAYTHPDCDADALALITEWYIWVFFFDDDFLAKFKNTRDRAAAVRYLNRLELFMAESGAAAAEPGNPAEAGLSDCWARTVGSMSPDWRRRMALSTHNLMVESLWELDNIASDRVANPIEYVEMRRRVGGAPWSANLVEYATAEVPGRFAGERALRTLCDTFSDAVHLRNDLFSYEREVRVEGENANAVLVLEQFLGLPTQAAANLVNDLITSRLTQFEDTAQVDVPQLFLDRAAAPAEQHAVARYTLGLQDWQAGGHEWHLRSSRYMNSGIDPKPTGLGTAAARLLPGLRVRVNQHTPPARTSGPLPVTGLSMPYGADTNPHLGAVRAGLADWVAEMGMLDPLLGWTPQSLADADFARLAALVYPEADAAALAVRARWCAWGFHVGDLTTRVWRADPAAGRAQLRRLAAIAVAIIPAPATPVERALCDLWRTTARARTRTHLRVAVLRLLEAWQWRLDNETRGRIPDPIDYLEMRRSAFGGPLVAVLAGAGPLGGALDDASVLRQLENSAFDHAALVNDLYSYGKEIQADGERHNLVYLTESFLNCPREAARDIVIDLAQQRLRQFEQLEREQLPAFCAGGDLSGEQRRALLTRARRLRDYIAGNLAWHQIGGRYVDAAVRRHRPRPRIAGPTGPFAGTYARITTPTSSAAIEGSP</sequence>
<dbReference type="SFLD" id="SFLDG01020">
    <property type="entry name" value="Terpene_Cyclase_Like_2"/>
    <property type="match status" value="1"/>
</dbReference>
<dbReference type="EC" id="4.2.3.-" evidence="2"/>
<keyword evidence="4" id="KW-1185">Reference proteome</keyword>
<dbReference type="RefSeq" id="WP_215923587.1">
    <property type="nucleotide sequence ID" value="NZ_JAHKNI010000022.1"/>
</dbReference>
<dbReference type="InterPro" id="IPR034686">
    <property type="entry name" value="Terpene_cyclase-like_2"/>
</dbReference>
<dbReference type="Proteomes" id="UP000733379">
    <property type="component" value="Unassembled WGS sequence"/>
</dbReference>
<evidence type="ECO:0000256" key="2">
    <source>
        <dbReference type="RuleBase" id="RU366034"/>
    </source>
</evidence>
<protein>
    <recommendedName>
        <fullName evidence="2">Terpene synthase</fullName>
        <ecNumber evidence="2">4.2.3.-</ecNumber>
    </recommendedName>
</protein>
<keyword evidence="1 2" id="KW-0456">Lyase</keyword>
<dbReference type="PANTHER" id="PTHR35201">
    <property type="entry name" value="TERPENE SYNTHASE"/>
    <property type="match status" value="1"/>
</dbReference>
<keyword evidence="2" id="KW-0479">Metal-binding</keyword>
<dbReference type="Pfam" id="PF19086">
    <property type="entry name" value="Terpene_syn_C_2"/>
    <property type="match status" value="2"/>
</dbReference>
<proteinExistence type="inferred from homology"/>
<dbReference type="SFLD" id="SFLDS00005">
    <property type="entry name" value="Isoprenoid_Synthase_Type_I"/>
    <property type="match status" value="1"/>
</dbReference>
<evidence type="ECO:0000256" key="1">
    <source>
        <dbReference type="ARBA" id="ARBA00023239"/>
    </source>
</evidence>
<dbReference type="SUPFAM" id="SSF48576">
    <property type="entry name" value="Terpenoid synthases"/>
    <property type="match status" value="2"/>
</dbReference>
<dbReference type="PANTHER" id="PTHR35201:SF4">
    <property type="entry name" value="BETA-PINACENE SYNTHASE-RELATED"/>
    <property type="match status" value="1"/>
</dbReference>
<comment type="similarity">
    <text evidence="2">Belongs to the terpene synthase family.</text>
</comment>
<name>A0ABS6BDM3_9NOCA</name>
<accession>A0ABS6BDM3</accession>
<keyword evidence="2" id="KW-0460">Magnesium</keyword>
<dbReference type="EMBL" id="JAHKNI010000022">
    <property type="protein sequence ID" value="MBU3067510.1"/>
    <property type="molecule type" value="Genomic_DNA"/>
</dbReference>
<gene>
    <name evidence="3" type="ORF">KO481_39065</name>
</gene>
<evidence type="ECO:0000313" key="3">
    <source>
        <dbReference type="EMBL" id="MBU3067510.1"/>
    </source>
</evidence>
<comment type="caution">
    <text evidence="3">The sequence shown here is derived from an EMBL/GenBank/DDBJ whole genome shotgun (WGS) entry which is preliminary data.</text>
</comment>
<organism evidence="3 4">
    <name type="scientific">Nocardia albiluteola</name>
    <dbReference type="NCBI Taxonomy" id="2842303"/>
    <lineage>
        <taxon>Bacteria</taxon>
        <taxon>Bacillati</taxon>
        <taxon>Actinomycetota</taxon>
        <taxon>Actinomycetes</taxon>
        <taxon>Mycobacteriales</taxon>
        <taxon>Nocardiaceae</taxon>
        <taxon>Nocardia</taxon>
    </lineage>
</organism>
<dbReference type="Gene3D" id="1.10.600.10">
    <property type="entry name" value="Farnesyl Diphosphate Synthase"/>
    <property type="match status" value="2"/>
</dbReference>
<dbReference type="InterPro" id="IPR008949">
    <property type="entry name" value="Isoprenoid_synthase_dom_sf"/>
</dbReference>
<comment type="cofactor">
    <cofactor evidence="2">
        <name>Mg(2+)</name>
        <dbReference type="ChEBI" id="CHEBI:18420"/>
    </cofactor>
</comment>